<sequence>MPQLNPALWFTTWAYVWLLMLLIFNPMMSYFHPLLPPTNTINSFKPHSWHWPWP</sequence>
<keyword evidence="4 12" id="KW-0138">CF(0)</keyword>
<protein>
    <recommendedName>
        <fullName evidence="12">ATP synthase complex subunit 8</fullName>
    </recommendedName>
</protein>
<dbReference type="GO" id="GO:0015986">
    <property type="term" value="P:proton motive force-driven ATP synthesis"/>
    <property type="evidence" value="ECO:0007669"/>
    <property type="project" value="InterPro"/>
</dbReference>
<dbReference type="GO" id="GO:0015078">
    <property type="term" value="F:proton transmembrane transporter activity"/>
    <property type="evidence" value="ECO:0007669"/>
    <property type="project" value="InterPro"/>
</dbReference>
<evidence type="ECO:0000256" key="5">
    <source>
        <dbReference type="ARBA" id="ARBA00022692"/>
    </source>
</evidence>
<evidence type="ECO:0000256" key="3">
    <source>
        <dbReference type="ARBA" id="ARBA00022448"/>
    </source>
</evidence>
<dbReference type="EMBL" id="AB612276">
    <property type="protein sequence ID" value="BAP90247.1"/>
    <property type="molecule type" value="Genomic_DNA"/>
</dbReference>
<keyword evidence="7 13" id="KW-1133">Transmembrane helix</keyword>
<dbReference type="Pfam" id="PF00895">
    <property type="entry name" value="ATP-synt_8"/>
    <property type="match status" value="1"/>
</dbReference>
<feature type="transmembrane region" description="Helical" evidence="13">
    <location>
        <begin position="6"/>
        <end position="24"/>
    </location>
</feature>
<proteinExistence type="inferred from homology"/>
<geneLocation type="mitochondrion" evidence="14"/>
<evidence type="ECO:0000256" key="11">
    <source>
        <dbReference type="ARBA" id="ARBA00023310"/>
    </source>
</evidence>
<dbReference type="InterPro" id="IPR001421">
    <property type="entry name" value="ATP8_metazoa"/>
</dbReference>
<keyword evidence="8 12" id="KW-0406">Ion transport</keyword>
<evidence type="ECO:0000256" key="13">
    <source>
        <dbReference type="SAM" id="Phobius"/>
    </source>
</evidence>
<keyword evidence="9 12" id="KW-0496">Mitochondrion</keyword>
<evidence type="ECO:0000256" key="8">
    <source>
        <dbReference type="ARBA" id="ARBA00023065"/>
    </source>
</evidence>
<evidence type="ECO:0000256" key="1">
    <source>
        <dbReference type="ARBA" id="ARBA00004304"/>
    </source>
</evidence>
<evidence type="ECO:0000256" key="10">
    <source>
        <dbReference type="ARBA" id="ARBA00023136"/>
    </source>
</evidence>
<dbReference type="AlphaFoldDB" id="A0A0A1HAL0"/>
<evidence type="ECO:0000256" key="7">
    <source>
        <dbReference type="ARBA" id="ARBA00022989"/>
    </source>
</evidence>
<keyword evidence="10 13" id="KW-0472">Membrane</keyword>
<keyword evidence="11" id="KW-0066">ATP synthesis</keyword>
<keyword evidence="5 12" id="KW-0812">Transmembrane</keyword>
<evidence type="ECO:0000256" key="2">
    <source>
        <dbReference type="ARBA" id="ARBA00008892"/>
    </source>
</evidence>
<evidence type="ECO:0000256" key="4">
    <source>
        <dbReference type="ARBA" id="ARBA00022547"/>
    </source>
</evidence>
<evidence type="ECO:0000256" key="9">
    <source>
        <dbReference type="ARBA" id="ARBA00023128"/>
    </source>
</evidence>
<keyword evidence="3 12" id="KW-0813">Transport</keyword>
<gene>
    <name evidence="14" type="primary">ATPase 8</name>
</gene>
<dbReference type="GO" id="GO:0045259">
    <property type="term" value="C:proton-transporting ATP synthase complex"/>
    <property type="evidence" value="ECO:0007669"/>
    <property type="project" value="UniProtKB-KW"/>
</dbReference>
<evidence type="ECO:0000256" key="12">
    <source>
        <dbReference type="RuleBase" id="RU003661"/>
    </source>
</evidence>
<comment type="subcellular location">
    <subcellularLocation>
        <location evidence="1 12">Mitochondrion membrane</location>
        <topology evidence="1 12">Single-pass membrane protein</topology>
    </subcellularLocation>
</comment>
<comment type="similarity">
    <text evidence="2 12">Belongs to the ATPase protein 8 family.</text>
</comment>
<evidence type="ECO:0000256" key="6">
    <source>
        <dbReference type="ARBA" id="ARBA00022781"/>
    </source>
</evidence>
<accession>A0A0A1HAL0</accession>
<reference evidence="14" key="1">
    <citation type="journal article" date="2014" name="BMC Genomics">
        <title>Gene rearrangements in gekkonid mitochondrial genomes with shuffling, loss, and reassignment of tRNA genes.</title>
        <authorList>
            <person name="Kumazawa Y."/>
            <person name="Miura S."/>
            <person name="Yamada C."/>
            <person name="Hashiguchi Y."/>
        </authorList>
    </citation>
    <scope>NUCLEOTIDE SEQUENCE</scope>
    <source>
        <strain evidence="14">Ufim3</strain>
    </source>
</reference>
<keyword evidence="6 12" id="KW-0375">Hydrogen ion transport</keyword>
<organism evidence="14">
    <name type="scientific">Uroplatus fimbriatus</name>
    <name type="common">common flat-tail gecko</name>
    <dbReference type="NCBI Taxonomy" id="402375"/>
    <lineage>
        <taxon>Eukaryota</taxon>
        <taxon>Metazoa</taxon>
        <taxon>Chordata</taxon>
        <taxon>Craniata</taxon>
        <taxon>Vertebrata</taxon>
        <taxon>Euteleostomi</taxon>
        <taxon>Lepidosauria</taxon>
        <taxon>Squamata</taxon>
        <taxon>Bifurcata</taxon>
        <taxon>Gekkota</taxon>
        <taxon>Gekkonidae</taxon>
        <taxon>Gekkoninae</taxon>
        <taxon>Uroplatus</taxon>
    </lineage>
</organism>
<evidence type="ECO:0000313" key="14">
    <source>
        <dbReference type="EMBL" id="BAP90247.1"/>
    </source>
</evidence>
<dbReference type="GO" id="GO:0031966">
    <property type="term" value="C:mitochondrial membrane"/>
    <property type="evidence" value="ECO:0007669"/>
    <property type="project" value="UniProtKB-SubCell"/>
</dbReference>
<name>A0A0A1HAL0_9SAUR</name>